<comment type="caution">
    <text evidence="1">The sequence shown here is derived from an EMBL/GenBank/DDBJ whole genome shotgun (WGS) entry which is preliminary data.</text>
</comment>
<evidence type="ECO:0000313" key="2">
    <source>
        <dbReference type="Proteomes" id="UP000324222"/>
    </source>
</evidence>
<protein>
    <submittedName>
        <fullName evidence="1">Uncharacterized protein</fullName>
    </submittedName>
</protein>
<proteinExistence type="predicted"/>
<accession>A0A5B7IWS5</accession>
<dbReference type="AlphaFoldDB" id="A0A5B7IWS5"/>
<keyword evidence="2" id="KW-1185">Reference proteome</keyword>
<sequence>MRPGTTLALWHRSQWQRCPC</sequence>
<evidence type="ECO:0000313" key="1">
    <source>
        <dbReference type="EMBL" id="MPC90021.1"/>
    </source>
</evidence>
<reference evidence="1 2" key="1">
    <citation type="submission" date="2019-05" db="EMBL/GenBank/DDBJ databases">
        <title>Another draft genome of Portunus trituberculatus and its Hox gene families provides insights of decapod evolution.</title>
        <authorList>
            <person name="Jeong J.-H."/>
            <person name="Song I."/>
            <person name="Kim S."/>
            <person name="Choi T."/>
            <person name="Kim D."/>
            <person name="Ryu S."/>
            <person name="Kim W."/>
        </authorList>
    </citation>
    <scope>NUCLEOTIDE SEQUENCE [LARGE SCALE GENOMIC DNA]</scope>
    <source>
        <tissue evidence="1">Muscle</tissue>
    </source>
</reference>
<name>A0A5B7IWS5_PORTR</name>
<organism evidence="1 2">
    <name type="scientific">Portunus trituberculatus</name>
    <name type="common">Swimming crab</name>
    <name type="synonym">Neptunus trituberculatus</name>
    <dbReference type="NCBI Taxonomy" id="210409"/>
    <lineage>
        <taxon>Eukaryota</taxon>
        <taxon>Metazoa</taxon>
        <taxon>Ecdysozoa</taxon>
        <taxon>Arthropoda</taxon>
        <taxon>Crustacea</taxon>
        <taxon>Multicrustacea</taxon>
        <taxon>Malacostraca</taxon>
        <taxon>Eumalacostraca</taxon>
        <taxon>Eucarida</taxon>
        <taxon>Decapoda</taxon>
        <taxon>Pleocyemata</taxon>
        <taxon>Brachyura</taxon>
        <taxon>Eubrachyura</taxon>
        <taxon>Portunoidea</taxon>
        <taxon>Portunidae</taxon>
        <taxon>Portuninae</taxon>
        <taxon>Portunus</taxon>
    </lineage>
</organism>
<dbReference type="EMBL" id="VSRR010082960">
    <property type="protein sequence ID" value="MPC90021.1"/>
    <property type="molecule type" value="Genomic_DNA"/>
</dbReference>
<dbReference type="Proteomes" id="UP000324222">
    <property type="component" value="Unassembled WGS sequence"/>
</dbReference>
<gene>
    <name evidence="1" type="ORF">E2C01_084988</name>
</gene>